<accession>A0A3N4CW23</accession>
<dbReference type="PANTHER" id="PTHR15160:SF1">
    <property type="entry name" value="VON HIPPEL-LINDAU DISEASE TUMOR SUPPRESSOR"/>
    <property type="match status" value="1"/>
</dbReference>
<keyword evidence="4" id="KW-1185">Reference proteome</keyword>
<dbReference type="RefSeq" id="WP_041696423.1">
    <property type="nucleotide sequence ID" value="NZ_CAJZDL010000009.1"/>
</dbReference>
<protein>
    <submittedName>
        <fullName evidence="2">Bifunctional nuclease family protein</fullName>
    </submittedName>
    <submittedName>
        <fullName evidence="3">Uncharacterized ACR, COG1259</fullName>
    </submittedName>
</protein>
<evidence type="ECO:0000313" key="4">
    <source>
        <dbReference type="Proteomes" id="UP000273044"/>
    </source>
</evidence>
<dbReference type="SUPFAM" id="SSF103256">
    <property type="entry name" value="Hypothetical protein TM0160"/>
    <property type="match status" value="1"/>
</dbReference>
<dbReference type="Pfam" id="PF02577">
    <property type="entry name" value="BFN_dom"/>
    <property type="match status" value="1"/>
</dbReference>
<reference evidence="2" key="2">
    <citation type="submission" date="2021-03" db="EMBL/GenBank/DDBJ databases">
        <title>Human Oral Microbial Genomes.</title>
        <authorList>
            <person name="Johnston C.D."/>
            <person name="Chen T."/>
            <person name="Dewhirst F.E."/>
        </authorList>
    </citation>
    <scope>NUCLEOTIDE SEQUENCE</scope>
    <source>
        <strain evidence="2">F0714</strain>
    </source>
</reference>
<dbReference type="EMBL" id="CP072385">
    <property type="protein sequence ID" value="QUC09798.1"/>
    <property type="molecule type" value="Genomic_DNA"/>
</dbReference>
<evidence type="ECO:0000259" key="1">
    <source>
        <dbReference type="PROSITE" id="PS51658"/>
    </source>
</evidence>
<dbReference type="GeneID" id="64406981"/>
<dbReference type="PROSITE" id="PS51658">
    <property type="entry name" value="BFN"/>
    <property type="match status" value="1"/>
</dbReference>
<organism evidence="3 4">
    <name type="scientific">Arachnia propionica</name>
    <dbReference type="NCBI Taxonomy" id="1750"/>
    <lineage>
        <taxon>Bacteria</taxon>
        <taxon>Bacillati</taxon>
        <taxon>Actinomycetota</taxon>
        <taxon>Actinomycetes</taxon>
        <taxon>Propionibacteriales</taxon>
        <taxon>Propionibacteriaceae</taxon>
        <taxon>Arachnia</taxon>
    </lineage>
</organism>
<dbReference type="Proteomes" id="UP000273044">
    <property type="component" value="Chromosome"/>
</dbReference>
<feature type="domain" description="BFN" evidence="1">
    <location>
        <begin position="1"/>
        <end position="127"/>
    </location>
</feature>
<dbReference type="InterPro" id="IPR036104">
    <property type="entry name" value="BFN_sf"/>
</dbReference>
<proteinExistence type="predicted"/>
<dbReference type="Proteomes" id="UP000677180">
    <property type="component" value="Chromosome"/>
</dbReference>
<dbReference type="InterPro" id="IPR003729">
    <property type="entry name" value="Bi_nuclease_dom"/>
</dbReference>
<dbReference type="GO" id="GO:0004518">
    <property type="term" value="F:nuclease activity"/>
    <property type="evidence" value="ECO:0007669"/>
    <property type="project" value="InterPro"/>
</dbReference>
<dbReference type="AlphaFoldDB" id="A0A3N4CW23"/>
<sequence length="150" mass="16486">MVELCVVGIQVGDEGPVLLLRENDGERLLPVWISAVDAAAIAVALEQEQFARPLTQDLLAEAFAQLAGESQPQLTIRSMEDGVFYAEIVVDGVTFDARPSDVVAVAIRRGWPVHCPAELLDEVGISDEIAHVDEVEKFREFLDQVQPEDF</sequence>
<name>A0A3N4CW23_9ACTN</name>
<dbReference type="EMBL" id="LR134406">
    <property type="protein sequence ID" value="VEH70216.1"/>
    <property type="molecule type" value="Genomic_DNA"/>
</dbReference>
<gene>
    <name evidence="2" type="ORF">J5A53_08015</name>
    <name evidence="3" type="ORF">NCTC12967_01509</name>
</gene>
<dbReference type="Gene3D" id="3.10.690.10">
    <property type="entry name" value="Bifunctional nuclease domain"/>
    <property type="match status" value="1"/>
</dbReference>
<evidence type="ECO:0000313" key="2">
    <source>
        <dbReference type="EMBL" id="QUC09798.1"/>
    </source>
</evidence>
<dbReference type="PANTHER" id="PTHR15160">
    <property type="entry name" value="VON HIPPEL-LINDAU PROTEIN"/>
    <property type="match status" value="1"/>
</dbReference>
<evidence type="ECO:0000313" key="3">
    <source>
        <dbReference type="EMBL" id="VEH70216.1"/>
    </source>
</evidence>
<dbReference type="OrthoDB" id="9788698at2"/>
<reference evidence="3 4" key="1">
    <citation type="submission" date="2018-12" db="EMBL/GenBank/DDBJ databases">
        <authorList>
            <consortium name="Pathogen Informatics"/>
        </authorList>
    </citation>
    <scope>NUCLEOTIDE SEQUENCE [LARGE SCALE GENOMIC DNA]</scope>
    <source>
        <strain evidence="3 4">NCTC12967</strain>
    </source>
</reference>